<evidence type="ECO:0000313" key="5">
    <source>
        <dbReference type="EMBL" id="VDM09347.1"/>
    </source>
</evidence>
<evidence type="ECO:0000256" key="1">
    <source>
        <dbReference type="ARBA" id="ARBA00004123"/>
    </source>
</evidence>
<dbReference type="InParanoid" id="A0A3P7DY25"/>
<feature type="compositionally biased region" description="Polar residues" evidence="3">
    <location>
        <begin position="225"/>
        <end position="236"/>
    </location>
</feature>
<keyword evidence="6" id="KW-1185">Reference proteome</keyword>
<dbReference type="InterPro" id="IPR009057">
    <property type="entry name" value="Homeodomain-like_sf"/>
</dbReference>
<accession>A0A3P7DY25</accession>
<evidence type="ECO:0000259" key="4">
    <source>
        <dbReference type="SMART" id="SM00717"/>
    </source>
</evidence>
<feature type="domain" description="Myb-like" evidence="4">
    <location>
        <begin position="388"/>
        <end position="436"/>
    </location>
</feature>
<dbReference type="Pfam" id="PF15963">
    <property type="entry name" value="Myb_DNA-bind_7"/>
    <property type="match status" value="1"/>
</dbReference>
<keyword evidence="2" id="KW-0175">Coiled coil</keyword>
<dbReference type="SUPFAM" id="SSF46689">
    <property type="entry name" value="Homeodomain-like"/>
    <property type="match status" value="1"/>
</dbReference>
<dbReference type="AlphaFoldDB" id="A0A3P7DY25"/>
<dbReference type="GO" id="GO:0001156">
    <property type="term" value="F:TFIIIC-class transcription factor complex binding"/>
    <property type="evidence" value="ECO:0007669"/>
    <property type="project" value="TreeGrafter"/>
</dbReference>
<dbReference type="OMA" id="GNPWSEL"/>
<dbReference type="GO" id="GO:0000126">
    <property type="term" value="C:transcription factor TFIIIB complex"/>
    <property type="evidence" value="ECO:0007669"/>
    <property type="project" value="TreeGrafter"/>
</dbReference>
<dbReference type="SMART" id="SM00717">
    <property type="entry name" value="SANT"/>
    <property type="match status" value="1"/>
</dbReference>
<dbReference type="PANTHER" id="PTHR22929:SF0">
    <property type="entry name" value="TRANSCRIPTION FACTOR TFIIIB COMPONENT B'' HOMOLOG"/>
    <property type="match status" value="1"/>
</dbReference>
<dbReference type="InterPro" id="IPR039467">
    <property type="entry name" value="TFIIIB_B''_Myb"/>
</dbReference>
<dbReference type="Proteomes" id="UP000270924">
    <property type="component" value="Unassembled WGS sequence"/>
</dbReference>
<dbReference type="InterPro" id="IPR001005">
    <property type="entry name" value="SANT/Myb"/>
</dbReference>
<protein>
    <recommendedName>
        <fullName evidence="4">Myb-like domain-containing protein</fullName>
    </recommendedName>
</protein>
<evidence type="ECO:0000256" key="2">
    <source>
        <dbReference type="SAM" id="Coils"/>
    </source>
</evidence>
<dbReference type="EMBL" id="UYWW01000804">
    <property type="protein sequence ID" value="VDM09347.1"/>
    <property type="molecule type" value="Genomic_DNA"/>
</dbReference>
<feature type="coiled-coil region" evidence="2">
    <location>
        <begin position="493"/>
        <end position="520"/>
    </location>
</feature>
<name>A0A3P7DY25_WUCBA</name>
<organism evidence="5 6">
    <name type="scientific">Wuchereria bancrofti</name>
    <dbReference type="NCBI Taxonomy" id="6293"/>
    <lineage>
        <taxon>Eukaryota</taxon>
        <taxon>Metazoa</taxon>
        <taxon>Ecdysozoa</taxon>
        <taxon>Nematoda</taxon>
        <taxon>Chromadorea</taxon>
        <taxon>Rhabditida</taxon>
        <taxon>Spirurina</taxon>
        <taxon>Spiruromorpha</taxon>
        <taxon>Filarioidea</taxon>
        <taxon>Onchocercidae</taxon>
        <taxon>Wuchereria</taxon>
    </lineage>
</organism>
<reference evidence="5 6" key="1">
    <citation type="submission" date="2018-11" db="EMBL/GenBank/DDBJ databases">
        <authorList>
            <consortium name="Pathogen Informatics"/>
        </authorList>
    </citation>
    <scope>NUCLEOTIDE SEQUENCE [LARGE SCALE GENOMIC DNA]</scope>
</reference>
<dbReference type="GO" id="GO:0005634">
    <property type="term" value="C:nucleus"/>
    <property type="evidence" value="ECO:0007669"/>
    <property type="project" value="UniProtKB-SubCell"/>
</dbReference>
<evidence type="ECO:0000256" key="3">
    <source>
        <dbReference type="SAM" id="MobiDB-lite"/>
    </source>
</evidence>
<sequence length="670" mass="75524">MLGHAISTTPHSSISTRTILRCNSVEKSRLGRLFIIRGHKMRVELGGRGVEGGTKKRVSRRIVWVFAMIELSIAFVARPNVISGTKKNTSTKLRSASPIKSKSDDILPSFTTVLISEEKNILEKNISGRVAIDVQELQFIPAISESISKENGLDKTGANTPTDKTSLVSDCATKSLTLLKSAQFIHKFHGNFPSKSPRPHSPLKSPVSAAGHIALCGTEQPFTQHSRITSSVSPTKNDYPPKVRKKFTGSEPLDPKTMTMQDLIFWNPKNEKRLHEDSRKKRKDSVTDLEIMRKIDVESRQKRSEKLAFAAPQVKIAADGSLILDESSLTITNENDSSVWETVEEVCYTMFILKENGFTIYKSQQTLNMDRSNKKLNSMSFRKRPFCRGNPWSELETDLFYDILRATGPDFGLMHEFFPSRTRVELKAKYNREERFNWTRLNQAMAVPTLLSDALYSHANEIIDRIKEKEIKKKDLKLPKKNGVCSDTSEVAAVDWNEEEADLEAEAEEAILRLLEDEEQLGSSSEKKSRKQKIVAQKKMKDALLDEVAEEAVLVLRGKKYERRKNELKKICETALCKLGEDFPKFEILIDENADGVTIETSANSEGLPIVRIPLGTIPRVLPVDEKHPQRVFFDCCGKQNMAARQYVIQHQMGPGEPTTGYLHLFGSTP</sequence>
<proteinExistence type="predicted"/>
<dbReference type="PANTHER" id="PTHR22929">
    <property type="entry name" value="RNA POLYMERASE III TRANSCRIPTION INITIATION FACTOR B"/>
    <property type="match status" value="1"/>
</dbReference>
<comment type="subcellular location">
    <subcellularLocation>
        <location evidence="1">Nucleus</location>
    </subcellularLocation>
</comment>
<dbReference type="OrthoDB" id="272624at2759"/>
<gene>
    <name evidence="5" type="ORF">WBA_LOCUS2733</name>
</gene>
<evidence type="ECO:0000313" key="6">
    <source>
        <dbReference type="Proteomes" id="UP000270924"/>
    </source>
</evidence>
<dbReference type="CDD" id="cd00167">
    <property type="entry name" value="SANT"/>
    <property type="match status" value="1"/>
</dbReference>
<dbReference type="GO" id="GO:0070898">
    <property type="term" value="P:RNA polymerase III preinitiation complex assembly"/>
    <property type="evidence" value="ECO:0007669"/>
    <property type="project" value="TreeGrafter"/>
</dbReference>
<feature type="region of interest" description="Disordered" evidence="3">
    <location>
        <begin position="225"/>
        <end position="253"/>
    </location>
</feature>